<comment type="caution">
    <text evidence="2">The sequence shown here is derived from an EMBL/GenBank/DDBJ whole genome shotgun (WGS) entry which is preliminary data.</text>
</comment>
<protein>
    <submittedName>
        <fullName evidence="2">Dihydrofolate reductase</fullName>
    </submittedName>
</protein>
<organism evidence="2 3">
    <name type="scientific">Mucilaginibacter terrae</name>
    <dbReference type="NCBI Taxonomy" id="1955052"/>
    <lineage>
        <taxon>Bacteria</taxon>
        <taxon>Pseudomonadati</taxon>
        <taxon>Bacteroidota</taxon>
        <taxon>Sphingobacteriia</taxon>
        <taxon>Sphingobacteriales</taxon>
        <taxon>Sphingobacteriaceae</taxon>
        <taxon>Mucilaginibacter</taxon>
    </lineage>
</organism>
<dbReference type="Pfam" id="PF01872">
    <property type="entry name" value="RibD_C"/>
    <property type="match status" value="1"/>
</dbReference>
<dbReference type="EMBL" id="JAVLVU010000001">
    <property type="protein sequence ID" value="MDT3403219.1"/>
    <property type="molecule type" value="Genomic_DNA"/>
</dbReference>
<evidence type="ECO:0000313" key="3">
    <source>
        <dbReference type="Proteomes" id="UP001258315"/>
    </source>
</evidence>
<reference evidence="3" key="1">
    <citation type="submission" date="2023-07" db="EMBL/GenBank/DDBJ databases">
        <title>Functional and genomic diversity of the sorghum phyllosphere microbiome.</title>
        <authorList>
            <person name="Shade A."/>
        </authorList>
    </citation>
    <scope>NUCLEOTIDE SEQUENCE [LARGE SCALE GENOMIC DNA]</scope>
    <source>
        <strain evidence="3">SORGH_AS_0422</strain>
    </source>
</reference>
<dbReference type="RefSeq" id="WP_311950026.1">
    <property type="nucleotide sequence ID" value="NZ_JAVLVU010000001.1"/>
</dbReference>
<sequence>MPKIVFSTTLQQISRPQSKLAKGNLNREVLYLKQQPGADIISWGGVNMAHSLIKAGLIDVYLLWVAPVVLKQGVPLFLIKERPALRLIKTHHFTNGVVLFYYEPEYNLLNTNT</sequence>
<dbReference type="InterPro" id="IPR002734">
    <property type="entry name" value="RibDG_C"/>
</dbReference>
<gene>
    <name evidence="2" type="ORF">QE417_002291</name>
</gene>
<name>A0ABU3GTV8_9SPHI</name>
<accession>A0ABU3GTV8</accession>
<evidence type="ECO:0000259" key="1">
    <source>
        <dbReference type="Pfam" id="PF01872"/>
    </source>
</evidence>
<dbReference type="Gene3D" id="3.40.430.10">
    <property type="entry name" value="Dihydrofolate Reductase, subunit A"/>
    <property type="match status" value="1"/>
</dbReference>
<dbReference type="InterPro" id="IPR024072">
    <property type="entry name" value="DHFR-like_dom_sf"/>
</dbReference>
<dbReference type="SUPFAM" id="SSF53597">
    <property type="entry name" value="Dihydrofolate reductase-like"/>
    <property type="match status" value="1"/>
</dbReference>
<evidence type="ECO:0000313" key="2">
    <source>
        <dbReference type="EMBL" id="MDT3403219.1"/>
    </source>
</evidence>
<dbReference type="Proteomes" id="UP001258315">
    <property type="component" value="Unassembled WGS sequence"/>
</dbReference>
<feature type="domain" description="Bacterial bifunctional deaminase-reductase C-terminal" evidence="1">
    <location>
        <begin position="22"/>
        <end position="99"/>
    </location>
</feature>
<keyword evidence="3" id="KW-1185">Reference proteome</keyword>
<proteinExistence type="predicted"/>